<comment type="caution">
    <text evidence="1">The sequence shown here is derived from an EMBL/GenBank/DDBJ whole genome shotgun (WGS) entry which is preliminary data.</text>
</comment>
<accession>A0A9W9LHC9</accession>
<protein>
    <submittedName>
        <fullName evidence="1">Uncharacterized protein</fullName>
    </submittedName>
</protein>
<reference evidence="1" key="2">
    <citation type="journal article" date="2023" name="IMA Fungus">
        <title>Comparative genomic study of the Penicillium genus elucidates a diverse pangenome and 15 lateral gene transfer events.</title>
        <authorList>
            <person name="Petersen C."/>
            <person name="Sorensen T."/>
            <person name="Nielsen M.R."/>
            <person name="Sondergaard T.E."/>
            <person name="Sorensen J.L."/>
            <person name="Fitzpatrick D.A."/>
            <person name="Frisvad J.C."/>
            <person name="Nielsen K.L."/>
        </authorList>
    </citation>
    <scope>NUCLEOTIDE SEQUENCE</scope>
    <source>
        <strain evidence="1">IBT 21917</strain>
    </source>
</reference>
<reference evidence="1" key="1">
    <citation type="submission" date="2022-11" db="EMBL/GenBank/DDBJ databases">
        <authorList>
            <person name="Petersen C."/>
        </authorList>
    </citation>
    <scope>NUCLEOTIDE SEQUENCE</scope>
    <source>
        <strain evidence="1">IBT 21917</strain>
    </source>
</reference>
<dbReference type="OrthoDB" id="4499469at2759"/>
<sequence length="206" mass="23237">MPLQPLSAETAVSKLIDASKLIEQRPGLKPQEESRVVEAFNLLANGLPAQRSNGAKQRAVYLDFLQRVNNVLGRDKLVLCAATLGPSNVARMRDRTRVELPHAMKTRANEFPASVLRSLGDIFFARFFPQRHVNMPDCFDENATVTTTGDVYELDIEDVEAIVKSKEHVRGKAWLTDTYANTSSFITIPISDELTRRLIIQRRRLM</sequence>
<evidence type="ECO:0000313" key="2">
    <source>
        <dbReference type="Proteomes" id="UP001146351"/>
    </source>
</evidence>
<evidence type="ECO:0000313" key="1">
    <source>
        <dbReference type="EMBL" id="KAJ5155710.1"/>
    </source>
</evidence>
<dbReference type="Proteomes" id="UP001146351">
    <property type="component" value="Unassembled WGS sequence"/>
</dbReference>
<organism evidence="1 2">
    <name type="scientific">Penicillium capsulatum</name>
    <dbReference type="NCBI Taxonomy" id="69766"/>
    <lineage>
        <taxon>Eukaryota</taxon>
        <taxon>Fungi</taxon>
        <taxon>Dikarya</taxon>
        <taxon>Ascomycota</taxon>
        <taxon>Pezizomycotina</taxon>
        <taxon>Eurotiomycetes</taxon>
        <taxon>Eurotiomycetidae</taxon>
        <taxon>Eurotiales</taxon>
        <taxon>Aspergillaceae</taxon>
        <taxon>Penicillium</taxon>
    </lineage>
</organism>
<proteinExistence type="predicted"/>
<dbReference type="AlphaFoldDB" id="A0A9W9LHC9"/>
<name>A0A9W9LHC9_9EURO</name>
<gene>
    <name evidence="1" type="ORF">N7492_008513</name>
</gene>
<keyword evidence="2" id="KW-1185">Reference proteome</keyword>
<dbReference type="EMBL" id="JAPQKO010000006">
    <property type="protein sequence ID" value="KAJ5155710.1"/>
    <property type="molecule type" value="Genomic_DNA"/>
</dbReference>